<dbReference type="Gene3D" id="1.10.10.10">
    <property type="entry name" value="Winged helix-like DNA-binding domain superfamily/Winged helix DNA-binding domain"/>
    <property type="match status" value="1"/>
</dbReference>
<dbReference type="SUPFAM" id="SSF52058">
    <property type="entry name" value="L domain-like"/>
    <property type="match status" value="1"/>
</dbReference>
<accession>A0ABM4A1Z0</accession>
<dbReference type="InterPro" id="IPR032675">
    <property type="entry name" value="LRR_dom_sf"/>
</dbReference>
<evidence type="ECO:0000256" key="1">
    <source>
        <dbReference type="ARBA" id="ARBA00022737"/>
    </source>
</evidence>
<dbReference type="Gene3D" id="3.80.10.10">
    <property type="entry name" value="Ribonuclease Inhibitor"/>
    <property type="match status" value="1"/>
</dbReference>
<evidence type="ECO:0000256" key="4">
    <source>
        <dbReference type="ARBA" id="ARBA00022840"/>
    </source>
</evidence>
<dbReference type="Pfam" id="PF00931">
    <property type="entry name" value="NB-ARC"/>
    <property type="match status" value="1"/>
</dbReference>
<dbReference type="InterPro" id="IPR058922">
    <property type="entry name" value="WHD_DRP"/>
</dbReference>
<dbReference type="Gene3D" id="1.10.8.430">
    <property type="entry name" value="Helical domain of apoptotic protease-activating factors"/>
    <property type="match status" value="1"/>
</dbReference>
<evidence type="ECO:0000256" key="3">
    <source>
        <dbReference type="ARBA" id="ARBA00022821"/>
    </source>
</evidence>
<reference evidence="10" key="2">
    <citation type="submission" date="2025-08" db="UniProtKB">
        <authorList>
            <consortium name="RefSeq"/>
        </authorList>
    </citation>
    <scope>IDENTIFICATION</scope>
    <source>
        <tissue evidence="10">Seedling</tissue>
    </source>
</reference>
<dbReference type="CDD" id="cd14798">
    <property type="entry name" value="RX-CC_like"/>
    <property type="match status" value="1"/>
</dbReference>
<dbReference type="PANTHER" id="PTHR36766:SF51">
    <property type="entry name" value="DISEASE RESISTANCE RPP13-LIKE PROTEIN 1"/>
    <property type="match status" value="1"/>
</dbReference>
<feature type="domain" description="Disease resistance N-terminal" evidence="6">
    <location>
        <begin position="11"/>
        <end position="98"/>
    </location>
</feature>
<evidence type="ECO:0000259" key="8">
    <source>
        <dbReference type="Pfam" id="PF23598"/>
    </source>
</evidence>
<dbReference type="InterPro" id="IPR002182">
    <property type="entry name" value="NB-ARC"/>
</dbReference>
<proteinExistence type="predicted"/>
<dbReference type="Proteomes" id="UP001652623">
    <property type="component" value="Chromosome 2"/>
</dbReference>
<dbReference type="InterPro" id="IPR038005">
    <property type="entry name" value="RX-like_CC"/>
</dbReference>
<gene>
    <name evidence="10" type="primary">LOC132800621</name>
</gene>
<evidence type="ECO:0000313" key="9">
    <source>
        <dbReference type="Proteomes" id="UP001652623"/>
    </source>
</evidence>
<organism evidence="9 10">
    <name type="scientific">Ziziphus jujuba</name>
    <name type="common">Chinese jujube</name>
    <name type="synonym">Ziziphus sativa</name>
    <dbReference type="NCBI Taxonomy" id="326968"/>
    <lineage>
        <taxon>Eukaryota</taxon>
        <taxon>Viridiplantae</taxon>
        <taxon>Streptophyta</taxon>
        <taxon>Embryophyta</taxon>
        <taxon>Tracheophyta</taxon>
        <taxon>Spermatophyta</taxon>
        <taxon>Magnoliopsida</taxon>
        <taxon>eudicotyledons</taxon>
        <taxon>Gunneridae</taxon>
        <taxon>Pentapetalae</taxon>
        <taxon>rosids</taxon>
        <taxon>fabids</taxon>
        <taxon>Rosales</taxon>
        <taxon>Rhamnaceae</taxon>
        <taxon>Paliureae</taxon>
        <taxon>Ziziphus</taxon>
    </lineage>
</organism>
<protein>
    <submittedName>
        <fullName evidence="10">Disease resistance RPP13-like protein 1</fullName>
    </submittedName>
</protein>
<dbReference type="InterPro" id="IPR036388">
    <property type="entry name" value="WH-like_DNA-bd_sf"/>
</dbReference>
<dbReference type="Pfam" id="PF23598">
    <property type="entry name" value="LRR_14"/>
    <property type="match status" value="1"/>
</dbReference>
<keyword evidence="1" id="KW-0677">Repeat</keyword>
<evidence type="ECO:0000259" key="5">
    <source>
        <dbReference type="Pfam" id="PF00931"/>
    </source>
</evidence>
<keyword evidence="4" id="KW-0067">ATP-binding</keyword>
<dbReference type="InterPro" id="IPR041118">
    <property type="entry name" value="Rx_N"/>
</dbReference>
<dbReference type="RefSeq" id="XP_060670749.1">
    <property type="nucleotide sequence ID" value="XM_060814766.1"/>
</dbReference>
<evidence type="ECO:0000313" key="10">
    <source>
        <dbReference type="RefSeq" id="XP_060670749.1"/>
    </source>
</evidence>
<dbReference type="Gene3D" id="3.40.50.300">
    <property type="entry name" value="P-loop containing nucleotide triphosphate hydrolases"/>
    <property type="match status" value="1"/>
</dbReference>
<dbReference type="InterPro" id="IPR055414">
    <property type="entry name" value="LRR_R13L4/SHOC2-like"/>
</dbReference>
<keyword evidence="3" id="KW-0611">Plant defense</keyword>
<dbReference type="PRINTS" id="PR00364">
    <property type="entry name" value="DISEASERSIST"/>
</dbReference>
<keyword evidence="9" id="KW-1185">Reference proteome</keyword>
<feature type="domain" description="Disease resistance R13L4/SHOC-2-like LRR" evidence="8">
    <location>
        <begin position="578"/>
        <end position="638"/>
    </location>
</feature>
<keyword evidence="2" id="KW-0547">Nucleotide-binding</keyword>
<dbReference type="GeneID" id="132800621"/>
<dbReference type="InterPro" id="IPR027417">
    <property type="entry name" value="P-loop_NTPase"/>
</dbReference>
<feature type="domain" description="Disease resistance protein winged helix" evidence="7">
    <location>
        <begin position="441"/>
        <end position="509"/>
    </location>
</feature>
<name>A0ABM4A1Z0_ZIZJJ</name>
<dbReference type="Gene3D" id="1.20.5.4130">
    <property type="match status" value="1"/>
</dbReference>
<dbReference type="Pfam" id="PF18052">
    <property type="entry name" value="Rx_N"/>
    <property type="match status" value="1"/>
</dbReference>
<dbReference type="InterPro" id="IPR042197">
    <property type="entry name" value="Apaf_helical"/>
</dbReference>
<dbReference type="SUPFAM" id="SSF52540">
    <property type="entry name" value="P-loop containing nucleoside triphosphate hydrolases"/>
    <property type="match status" value="1"/>
</dbReference>
<feature type="domain" description="NB-ARC" evidence="5">
    <location>
        <begin position="179"/>
        <end position="356"/>
    </location>
</feature>
<dbReference type="PANTHER" id="PTHR36766">
    <property type="entry name" value="PLANT BROAD-SPECTRUM MILDEW RESISTANCE PROTEIN RPW8"/>
    <property type="match status" value="1"/>
</dbReference>
<evidence type="ECO:0000259" key="7">
    <source>
        <dbReference type="Pfam" id="PF23559"/>
    </source>
</evidence>
<dbReference type="Pfam" id="PF23559">
    <property type="entry name" value="WHD_DRP"/>
    <property type="match status" value="1"/>
</dbReference>
<evidence type="ECO:0000259" key="6">
    <source>
        <dbReference type="Pfam" id="PF18052"/>
    </source>
</evidence>
<evidence type="ECO:0000256" key="2">
    <source>
        <dbReference type="ARBA" id="ARBA00022741"/>
    </source>
</evidence>
<sequence length="650" mass="75207">MAVGEIFLTAFVQVLIQKLTSRELLNFVRRESVHEKLKKWSTTFSMIKAMLSDAEEKQLTSEVVKHWLDDIKNLAYDVEDVLDKFFAELLRCKIENLHRDSTSKVWGLIPTCCTISSPAAFGLFMLKMNSEIKEITGRLEDITERKNKLGLNDIGRFEIEWKRPPSSSLPDGQVIGRDEDKKKIVQLLLTDQQSNLNFDVVGIVGMAGVGKTTHAGLVFHDDAMKYFDIKVWIWVILQYVSDDFDSVRLTKAILKSINSSESENNDDFSNLQERLSKALADKKFLIVLDDVWNSKNDLHDLWVKVRCLFRFGAPGNKIVVTTREVNVAKLMGAIQHHNLECVSDDDCWQVFVQHAFFIRNTSELPNLGSVRDKILAKCNGLPLAARSFGGLFLCKEINEWEDILKNKLWTLSDHNNILPMLRLKYYHLPTHLKRCFSYCAILPEDYEFEEKQLILLWMAEGLIHQPEGTRHMEDLGKEYFRELLSRSFFHKSRKNESKYVMHDLMNDLAQWVAGETCFRLEDKQDGDNQCRIFEKARHSSYITAGCDGIQRLEAFSKVKHLRTFLPLGQSYYERKHIASYFTLQILPKLQYLRVLSLNGYHITELPDSVGELKLLRYLDLSYTHLRSLPESIGSLYNFADIVVRMLHKST</sequence>
<reference evidence="9" key="1">
    <citation type="submission" date="2025-05" db="UniProtKB">
        <authorList>
            <consortium name="RefSeq"/>
        </authorList>
    </citation>
    <scope>NUCLEOTIDE SEQUENCE [LARGE SCALE GENOMIC DNA]</scope>
</reference>